<name>A0ABQ6ISW9_9MICO</name>
<keyword evidence="3" id="KW-1185">Reference proteome</keyword>
<dbReference type="Proteomes" id="UP001157126">
    <property type="component" value="Unassembled WGS sequence"/>
</dbReference>
<reference evidence="3" key="1">
    <citation type="journal article" date="2019" name="Int. J. Syst. Evol. Microbiol.">
        <title>The Global Catalogue of Microorganisms (GCM) 10K type strain sequencing project: providing services to taxonomists for standard genome sequencing and annotation.</title>
        <authorList>
            <consortium name="The Broad Institute Genomics Platform"/>
            <consortium name="The Broad Institute Genome Sequencing Center for Infectious Disease"/>
            <person name="Wu L."/>
            <person name="Ma J."/>
        </authorList>
    </citation>
    <scope>NUCLEOTIDE SEQUENCE [LARGE SCALE GENOMIC DNA]</scope>
    <source>
        <strain evidence="3">NBRC 113072</strain>
    </source>
</reference>
<protein>
    <recommendedName>
        <fullName evidence="1">Coenzyme Q-binding protein COQ10 START domain-containing protein</fullName>
    </recommendedName>
</protein>
<proteinExistence type="predicted"/>
<dbReference type="PANTHER" id="PTHR39683">
    <property type="entry name" value="CONSERVED PROTEIN TB16.3"/>
    <property type="match status" value="1"/>
</dbReference>
<dbReference type="PANTHER" id="PTHR39683:SF4">
    <property type="entry name" value="COENZYME Q-BINDING PROTEIN COQ10 START DOMAIN-CONTAINING PROTEIN"/>
    <property type="match status" value="1"/>
</dbReference>
<evidence type="ECO:0000313" key="2">
    <source>
        <dbReference type="EMBL" id="GMA39817.1"/>
    </source>
</evidence>
<sequence>MSSGTKESVRIDASPGEVLDVIVDVESYPQWSPDMKQVSILEDEDGWPRRVRFTVDAGVVSDTYVLEYDWDVDEDGAGEVSWTLVESAKLRSLDGQYVIEADDEGTMVTYSLTVDVAVPLPGMLRRKAEKSIVSTALTGLRRRVQG</sequence>
<accession>A0ABQ6ISW9</accession>
<dbReference type="EMBL" id="BSUO01000001">
    <property type="protein sequence ID" value="GMA39817.1"/>
    <property type="molecule type" value="Genomic_DNA"/>
</dbReference>
<dbReference type="RefSeq" id="WP_284303627.1">
    <property type="nucleotide sequence ID" value="NZ_BSUO01000001.1"/>
</dbReference>
<dbReference type="CDD" id="cd07819">
    <property type="entry name" value="SRPBCC_2"/>
    <property type="match status" value="1"/>
</dbReference>
<gene>
    <name evidence="2" type="primary">TB16.3</name>
    <name evidence="2" type="ORF">GCM10025883_18620</name>
</gene>
<comment type="caution">
    <text evidence="2">The sequence shown here is derived from an EMBL/GenBank/DDBJ whole genome shotgun (WGS) entry which is preliminary data.</text>
</comment>
<evidence type="ECO:0000313" key="3">
    <source>
        <dbReference type="Proteomes" id="UP001157126"/>
    </source>
</evidence>
<dbReference type="InterPro" id="IPR023393">
    <property type="entry name" value="START-like_dom_sf"/>
</dbReference>
<feature type="domain" description="Coenzyme Q-binding protein COQ10 START" evidence="1">
    <location>
        <begin position="11"/>
        <end position="140"/>
    </location>
</feature>
<dbReference type="Pfam" id="PF03364">
    <property type="entry name" value="Polyketide_cyc"/>
    <property type="match status" value="1"/>
</dbReference>
<organism evidence="2 3">
    <name type="scientific">Mobilicoccus caccae</name>
    <dbReference type="NCBI Taxonomy" id="1859295"/>
    <lineage>
        <taxon>Bacteria</taxon>
        <taxon>Bacillati</taxon>
        <taxon>Actinomycetota</taxon>
        <taxon>Actinomycetes</taxon>
        <taxon>Micrococcales</taxon>
        <taxon>Dermatophilaceae</taxon>
        <taxon>Mobilicoccus</taxon>
    </lineage>
</organism>
<dbReference type="InterPro" id="IPR005031">
    <property type="entry name" value="COQ10_START"/>
</dbReference>
<evidence type="ECO:0000259" key="1">
    <source>
        <dbReference type="Pfam" id="PF03364"/>
    </source>
</evidence>
<dbReference type="Gene3D" id="3.30.530.20">
    <property type="match status" value="1"/>
</dbReference>
<dbReference type="SUPFAM" id="SSF55961">
    <property type="entry name" value="Bet v1-like"/>
    <property type="match status" value="1"/>
</dbReference>